<dbReference type="InterPro" id="IPR017920">
    <property type="entry name" value="COMM"/>
</dbReference>
<dbReference type="AlphaFoldDB" id="A0AAV8ZNV0"/>
<keyword evidence="3" id="KW-1185">Reference proteome</keyword>
<dbReference type="InterPro" id="IPR055184">
    <property type="entry name" value="COMMD8_HN"/>
</dbReference>
<name>A0AAV8ZNV0_9CUCU</name>
<gene>
    <name evidence="2" type="ORF">NQ314_002863</name>
</gene>
<evidence type="ECO:0000313" key="3">
    <source>
        <dbReference type="Proteomes" id="UP001162156"/>
    </source>
</evidence>
<dbReference type="Proteomes" id="UP001162156">
    <property type="component" value="Unassembled WGS sequence"/>
</dbReference>
<dbReference type="PROSITE" id="PS51269">
    <property type="entry name" value="COMM"/>
    <property type="match status" value="1"/>
</dbReference>
<sequence>MLINMVAFDVYPLLKISNSRVLNQFLHECVDDLLEKQNANFDNYCNGGDIEWTKEDCHKARRCIQNFYRQSVIENTFQLSNDLASDLQKAIKQCYEIRKNEIFQALAEECVIKNGHNLVDNIDWKLKWVLGTSDIATTREPLLQVDLHCSRKGKSKREKYIVNFEANLEQVDNLISELTKLQKEFL</sequence>
<protein>
    <recommendedName>
        <fullName evidence="1">COMM domain-containing protein</fullName>
    </recommendedName>
</protein>
<dbReference type="EMBL" id="JANEYF010000851">
    <property type="protein sequence ID" value="KAJ8967548.1"/>
    <property type="molecule type" value="Genomic_DNA"/>
</dbReference>
<organism evidence="2 3">
    <name type="scientific">Rhamnusium bicolor</name>
    <dbReference type="NCBI Taxonomy" id="1586634"/>
    <lineage>
        <taxon>Eukaryota</taxon>
        <taxon>Metazoa</taxon>
        <taxon>Ecdysozoa</taxon>
        <taxon>Arthropoda</taxon>
        <taxon>Hexapoda</taxon>
        <taxon>Insecta</taxon>
        <taxon>Pterygota</taxon>
        <taxon>Neoptera</taxon>
        <taxon>Endopterygota</taxon>
        <taxon>Coleoptera</taxon>
        <taxon>Polyphaga</taxon>
        <taxon>Cucujiformia</taxon>
        <taxon>Chrysomeloidea</taxon>
        <taxon>Cerambycidae</taxon>
        <taxon>Lepturinae</taxon>
        <taxon>Rhagiini</taxon>
        <taxon>Rhamnusium</taxon>
    </lineage>
</organism>
<reference evidence="2" key="1">
    <citation type="journal article" date="2023" name="Insect Mol. Biol.">
        <title>Genome sequencing provides insights into the evolution of gene families encoding plant cell wall-degrading enzymes in longhorned beetles.</title>
        <authorList>
            <person name="Shin N.R."/>
            <person name="Okamura Y."/>
            <person name="Kirsch R."/>
            <person name="Pauchet Y."/>
        </authorList>
    </citation>
    <scope>NUCLEOTIDE SEQUENCE</scope>
    <source>
        <strain evidence="2">RBIC_L_NR</strain>
    </source>
</reference>
<dbReference type="Pfam" id="PF07258">
    <property type="entry name" value="COMM_domain"/>
    <property type="match status" value="1"/>
</dbReference>
<proteinExistence type="predicted"/>
<accession>A0AAV8ZNV0</accession>
<comment type="caution">
    <text evidence="2">The sequence shown here is derived from an EMBL/GenBank/DDBJ whole genome shotgun (WGS) entry which is preliminary data.</text>
</comment>
<evidence type="ECO:0000313" key="2">
    <source>
        <dbReference type="EMBL" id="KAJ8967548.1"/>
    </source>
</evidence>
<evidence type="ECO:0000259" key="1">
    <source>
        <dbReference type="PROSITE" id="PS51269"/>
    </source>
</evidence>
<dbReference type="Pfam" id="PF22838">
    <property type="entry name" value="COMMD8_HN"/>
    <property type="match status" value="1"/>
</dbReference>
<feature type="domain" description="COMM" evidence="1">
    <location>
        <begin position="118"/>
        <end position="186"/>
    </location>
</feature>